<comment type="similarity">
    <text evidence="2">Belongs to the bacterial solute-binding protein 1 family.</text>
</comment>
<evidence type="ECO:0000256" key="1">
    <source>
        <dbReference type="ARBA" id="ARBA00004196"/>
    </source>
</evidence>
<sequence length="509" mass="56815">MLTGCGTDTATNADVPVTVMVVQSSDQMSVAKMGWTKQVEKACGCEIKWQSVDAKSFDQQRSTSLASETVPDIAINAFSYDDAQRFPYFEDFNQHLDAMPNVKAYLEQIPTARKLTENENGNLYVLKSYGGKGFAVSAQYLMINKTWLDKLELDMPTTWDEYMNVLEAFKTRDPNGNGKADEIPLSPKKLDTTSFGWANPFLLLNSTGITTHFATGGWSNQGIYVKDGKAGNFMTDNRFKQVISYLHTLMDKGLIPKDALTKDDSKYNAELYADGKTALVGSAFGWGASDFGTGLEDEYVAIPTLKPTADTPDPELVWDMSRDQYAFASSTVMSAKAVNKQTVYKIINSLFSEKLGVQQYRGTIPEWVTDEGNHRYKVADKFWDTGTMGKREATEGGFAGWIPDEVEWEDEINIDRLKKMDAAYQDIYKNIDPTKDVMPVNVRPTSEQITTLSNNNTAIFDYAVNKIATWIANGGIDGEWDEYAKQLKALGIDDNVAIWQEAYDKATKN</sequence>
<accession>A0ABS6WJY9</accession>
<dbReference type="EMBL" id="JAHBBH010000048">
    <property type="protein sequence ID" value="MBW3093531.1"/>
    <property type="molecule type" value="Genomic_DNA"/>
</dbReference>
<keyword evidence="6" id="KW-1185">Reference proteome</keyword>
<evidence type="ECO:0000256" key="3">
    <source>
        <dbReference type="ARBA" id="ARBA00022448"/>
    </source>
</evidence>
<evidence type="ECO:0000256" key="2">
    <source>
        <dbReference type="ARBA" id="ARBA00008520"/>
    </source>
</evidence>
<name>A0ABS6WJY9_9BIFI</name>
<keyword evidence="3" id="KW-0813">Transport</keyword>
<dbReference type="InterPro" id="IPR050490">
    <property type="entry name" value="Bact_solute-bd_prot1"/>
</dbReference>
<protein>
    <submittedName>
        <fullName evidence="5">Extracellular solute-binding protein</fullName>
    </submittedName>
</protein>
<comment type="caution">
    <text evidence="5">The sequence shown here is derived from an EMBL/GenBank/DDBJ whole genome shotgun (WGS) entry which is preliminary data.</text>
</comment>
<proteinExistence type="inferred from homology"/>
<evidence type="ECO:0000313" key="6">
    <source>
        <dbReference type="Proteomes" id="UP000700815"/>
    </source>
</evidence>
<organism evidence="5 6">
    <name type="scientific">Bifidobacterium miconis</name>
    <dbReference type="NCBI Taxonomy" id="2834435"/>
    <lineage>
        <taxon>Bacteria</taxon>
        <taxon>Bacillati</taxon>
        <taxon>Actinomycetota</taxon>
        <taxon>Actinomycetes</taxon>
        <taxon>Bifidobacteriales</taxon>
        <taxon>Bifidobacteriaceae</taxon>
        <taxon>Bifidobacterium</taxon>
    </lineage>
</organism>
<comment type="subcellular location">
    <subcellularLocation>
        <location evidence="1">Cell envelope</location>
    </subcellularLocation>
</comment>
<gene>
    <name evidence="5" type="ORF">KIH79_11490</name>
</gene>
<evidence type="ECO:0000313" key="5">
    <source>
        <dbReference type="EMBL" id="MBW3093531.1"/>
    </source>
</evidence>
<dbReference type="Pfam" id="PF13416">
    <property type="entry name" value="SBP_bac_8"/>
    <property type="match status" value="1"/>
</dbReference>
<dbReference type="PANTHER" id="PTHR43649">
    <property type="entry name" value="ARABINOSE-BINDING PROTEIN-RELATED"/>
    <property type="match status" value="1"/>
</dbReference>
<dbReference type="RefSeq" id="WP_219059499.1">
    <property type="nucleotide sequence ID" value="NZ_JAHBBH010000048.1"/>
</dbReference>
<dbReference type="InterPro" id="IPR006059">
    <property type="entry name" value="SBP"/>
</dbReference>
<reference evidence="5 6" key="1">
    <citation type="submission" date="2021-05" db="EMBL/GenBank/DDBJ databases">
        <title>Phylogenetic classification of ten novel species belonging to the genus Bifidobacterium comprising B. colchicus sp. nov., B. abeli sp. nov., B. bicoloris sp. nov., B. guerezis sp. nov., B. rosaliae sp. nov., B. santillanensis sp. nov., B. argentati sp. nov., B. amazzoni sp. nov., B. pluviali sp. nov., and B. pinnaculum sp. nov.</title>
        <authorList>
            <person name="Lugli G.A."/>
            <person name="Ruiz Garcia L."/>
            <person name="Margolles A."/>
            <person name="Ventura M."/>
        </authorList>
    </citation>
    <scope>NUCLEOTIDE SEQUENCE [LARGE SCALE GENOMIC DNA]</scope>
    <source>
        <strain evidence="5 6">82T10</strain>
    </source>
</reference>
<keyword evidence="4" id="KW-0732">Signal</keyword>
<dbReference type="Proteomes" id="UP000700815">
    <property type="component" value="Unassembled WGS sequence"/>
</dbReference>
<dbReference type="PANTHER" id="PTHR43649:SF31">
    <property type="entry name" value="SN-GLYCEROL-3-PHOSPHATE-BINDING PERIPLASMIC PROTEIN UGPB"/>
    <property type="match status" value="1"/>
</dbReference>
<evidence type="ECO:0000256" key="4">
    <source>
        <dbReference type="ARBA" id="ARBA00022729"/>
    </source>
</evidence>